<keyword evidence="5 10" id="KW-0031">Aminopeptidase</keyword>
<keyword evidence="8 10" id="KW-0378">Hydrolase</keyword>
<dbReference type="EC" id="3.4.11.-" evidence="10"/>
<proteinExistence type="inferred from homology"/>
<dbReference type="AlphaFoldDB" id="A0A377GW86"/>
<name>A0A377GW86_9FUSO</name>
<dbReference type="RefSeq" id="WP_115269400.1">
    <property type="nucleotide sequence ID" value="NZ_UGGU01000003.1"/>
</dbReference>
<keyword evidence="6" id="KW-0645">Protease</keyword>
<evidence type="ECO:0000256" key="5">
    <source>
        <dbReference type="ARBA" id="ARBA00022438"/>
    </source>
</evidence>
<evidence type="ECO:0000313" key="10">
    <source>
        <dbReference type="EMBL" id="STO31257.1"/>
    </source>
</evidence>
<comment type="cofactor">
    <cofactor evidence="2">
        <name>Mg(2+)</name>
        <dbReference type="ChEBI" id="CHEBI:18420"/>
    </cofactor>
</comment>
<dbReference type="PANTHER" id="PTHR34448">
    <property type="entry name" value="AMINOPEPTIDASE"/>
    <property type="match status" value="1"/>
</dbReference>
<dbReference type="OrthoDB" id="9803993at2"/>
<gene>
    <name evidence="10" type="ORF">NCTC10723_00702</name>
</gene>
<dbReference type="Pfam" id="PF02073">
    <property type="entry name" value="Peptidase_M29"/>
    <property type="match status" value="1"/>
</dbReference>
<organism evidence="10 11">
    <name type="scientific">Fusobacterium necrogenes</name>
    <dbReference type="NCBI Taxonomy" id="858"/>
    <lineage>
        <taxon>Bacteria</taxon>
        <taxon>Fusobacteriati</taxon>
        <taxon>Fusobacteriota</taxon>
        <taxon>Fusobacteriia</taxon>
        <taxon>Fusobacteriales</taxon>
        <taxon>Fusobacteriaceae</taxon>
        <taxon>Fusobacterium</taxon>
    </lineage>
</organism>
<evidence type="ECO:0000256" key="6">
    <source>
        <dbReference type="ARBA" id="ARBA00022670"/>
    </source>
</evidence>
<dbReference type="PANTHER" id="PTHR34448:SF3">
    <property type="entry name" value="AMINOPEPTIDASE AMPS"/>
    <property type="match status" value="1"/>
</dbReference>
<dbReference type="PRINTS" id="PR00919">
    <property type="entry name" value="THERMOPTASE"/>
</dbReference>
<evidence type="ECO:0000256" key="4">
    <source>
        <dbReference type="ARBA" id="ARBA00008236"/>
    </source>
</evidence>
<dbReference type="Proteomes" id="UP000255328">
    <property type="component" value="Unassembled WGS sequence"/>
</dbReference>
<keyword evidence="9" id="KW-0482">Metalloprotease</keyword>
<evidence type="ECO:0000313" key="11">
    <source>
        <dbReference type="Proteomes" id="UP000255328"/>
    </source>
</evidence>
<evidence type="ECO:0000256" key="2">
    <source>
        <dbReference type="ARBA" id="ARBA00001946"/>
    </source>
</evidence>
<dbReference type="GO" id="GO:0004177">
    <property type="term" value="F:aminopeptidase activity"/>
    <property type="evidence" value="ECO:0007669"/>
    <property type="project" value="UniProtKB-KW"/>
</dbReference>
<dbReference type="SUPFAM" id="SSF144052">
    <property type="entry name" value="Thermophilic metalloprotease-like"/>
    <property type="match status" value="1"/>
</dbReference>
<comment type="cofactor">
    <cofactor evidence="1">
        <name>Co(2+)</name>
        <dbReference type="ChEBI" id="CHEBI:48828"/>
    </cofactor>
</comment>
<dbReference type="EMBL" id="UGGU01000003">
    <property type="protein sequence ID" value="STO31257.1"/>
    <property type="molecule type" value="Genomic_DNA"/>
</dbReference>
<dbReference type="InterPro" id="IPR000787">
    <property type="entry name" value="Peptidase_M29"/>
</dbReference>
<protein>
    <submittedName>
        <fullName evidence="10">Aminopeptidase 2</fullName>
        <ecNumber evidence="10">3.4.11.-</ecNumber>
    </submittedName>
</protein>
<reference evidence="10 11" key="1">
    <citation type="submission" date="2018-06" db="EMBL/GenBank/DDBJ databases">
        <authorList>
            <consortium name="Pathogen Informatics"/>
            <person name="Doyle S."/>
        </authorList>
    </citation>
    <scope>NUCLEOTIDE SEQUENCE [LARGE SCALE GENOMIC DNA]</scope>
    <source>
        <strain evidence="10 11">NCTC10723</strain>
    </source>
</reference>
<dbReference type="InterPro" id="IPR035097">
    <property type="entry name" value="M29_N-terminal"/>
</dbReference>
<dbReference type="GO" id="GO:0008237">
    <property type="term" value="F:metallopeptidase activity"/>
    <property type="evidence" value="ECO:0007669"/>
    <property type="project" value="UniProtKB-KW"/>
</dbReference>
<sequence>MDKQIENYVELAIRKGINIQKGQILIINSPVETYDFSRKLAEKAYELGASEVVIHWSDEVCTKYRYLYGKEEIFDIFPDWQRESIEYYRKKGAAFISVYSSDPDILKDVDKERVARYQKVRSLALKEHYNEMMGNSNQWCVISVPTKAWAKKIFPELEEEAAILEMWKLILKIVRADKENPILEWEKHLNRLKRRIDYLNNKKFKKLIYKNSFGTNLEIGLPEGHRWISGGEKSKAGIDFVANIPTEEIFTMPHREKVNGTVVSSKPFIYAGNIIDDFSFIFKDGKIVEYSAKIGKEILGNLLDMDEGARYLGEVALVEYDSPISKSEKIFYNTLFDENASCHLALGSAYPICIENSNEQSEQELKARGVNNSLIHEDFMIGTSDMEIIGVDVDGKEIILMKNGNFLFDPTLS</sequence>
<evidence type="ECO:0000256" key="9">
    <source>
        <dbReference type="ARBA" id="ARBA00023049"/>
    </source>
</evidence>
<dbReference type="InterPro" id="IPR052170">
    <property type="entry name" value="M29_Exopeptidase"/>
</dbReference>
<dbReference type="GO" id="GO:0046872">
    <property type="term" value="F:metal ion binding"/>
    <property type="evidence" value="ECO:0007669"/>
    <property type="project" value="UniProtKB-KW"/>
</dbReference>
<evidence type="ECO:0000256" key="1">
    <source>
        <dbReference type="ARBA" id="ARBA00001941"/>
    </source>
</evidence>
<evidence type="ECO:0000256" key="7">
    <source>
        <dbReference type="ARBA" id="ARBA00022723"/>
    </source>
</evidence>
<evidence type="ECO:0000256" key="8">
    <source>
        <dbReference type="ARBA" id="ARBA00022801"/>
    </source>
</evidence>
<accession>A0A377GW86</accession>
<keyword evidence="7" id="KW-0479">Metal-binding</keyword>
<comment type="similarity">
    <text evidence="4">Belongs to the peptidase M29 family.</text>
</comment>
<dbReference type="GO" id="GO:0006508">
    <property type="term" value="P:proteolysis"/>
    <property type="evidence" value="ECO:0007669"/>
    <property type="project" value="UniProtKB-KW"/>
</dbReference>
<comment type="cofactor">
    <cofactor evidence="3">
        <name>Zn(2+)</name>
        <dbReference type="ChEBI" id="CHEBI:29105"/>
    </cofactor>
</comment>
<evidence type="ECO:0000256" key="3">
    <source>
        <dbReference type="ARBA" id="ARBA00001947"/>
    </source>
</evidence>
<keyword evidence="11" id="KW-1185">Reference proteome</keyword>
<dbReference type="Gene3D" id="3.40.1830.10">
    <property type="entry name" value="Thermophilic metalloprotease (M29)"/>
    <property type="match status" value="1"/>
</dbReference>